<dbReference type="Proteomes" id="UP000516117">
    <property type="component" value="Chromosome"/>
</dbReference>
<dbReference type="KEGG" id="tdf:H9L22_14775"/>
<gene>
    <name evidence="4" type="ORF">H9L22_14775</name>
</gene>
<dbReference type="GO" id="GO:0006152">
    <property type="term" value="P:purine nucleoside catabolic process"/>
    <property type="evidence" value="ECO:0007669"/>
    <property type="project" value="TreeGrafter"/>
</dbReference>
<dbReference type="AlphaFoldDB" id="A0A7H0H4I1"/>
<dbReference type="RefSeq" id="WP_187720577.1">
    <property type="nucleotide sequence ID" value="NZ_BAABBL010000009.1"/>
</dbReference>
<dbReference type="PANTHER" id="PTHR12304">
    <property type="entry name" value="INOSINE-URIDINE PREFERRING NUCLEOSIDE HYDROLASE"/>
    <property type="match status" value="1"/>
</dbReference>
<dbReference type="SUPFAM" id="SSF53590">
    <property type="entry name" value="Nucleoside hydrolase"/>
    <property type="match status" value="1"/>
</dbReference>
<accession>A0A7H0H4I1</accession>
<evidence type="ECO:0000256" key="1">
    <source>
        <dbReference type="ARBA" id="ARBA00022801"/>
    </source>
</evidence>
<keyword evidence="1 4" id="KW-0378">Hydrolase</keyword>
<dbReference type="InterPro" id="IPR023186">
    <property type="entry name" value="IUNH"/>
</dbReference>
<dbReference type="InterPro" id="IPR036452">
    <property type="entry name" value="Ribo_hydro-like"/>
</dbReference>
<name>A0A7H0H4I1_9ACTN</name>
<reference evidence="4 5" key="1">
    <citation type="submission" date="2020-08" db="EMBL/GenBank/DDBJ databases">
        <title>Genome sequence of Tessaracoccus defluvii JCM 17540T.</title>
        <authorList>
            <person name="Hyun D.-W."/>
            <person name="Bae J.-W."/>
        </authorList>
    </citation>
    <scope>NUCLEOTIDE SEQUENCE [LARGE SCALE GENOMIC DNA]</scope>
    <source>
        <strain evidence="4 5">JCM 17540</strain>
    </source>
</reference>
<feature type="domain" description="Inosine/uridine-preferring nucleoside hydrolase" evidence="3">
    <location>
        <begin position="8"/>
        <end position="215"/>
    </location>
</feature>
<protein>
    <submittedName>
        <fullName evidence="4">Nucleoside hydrolase</fullName>
    </submittedName>
</protein>
<dbReference type="Gene3D" id="3.90.245.10">
    <property type="entry name" value="Ribonucleoside hydrolase-like"/>
    <property type="match status" value="1"/>
</dbReference>
<evidence type="ECO:0000259" key="3">
    <source>
        <dbReference type="Pfam" id="PF01156"/>
    </source>
</evidence>
<dbReference type="GO" id="GO:0008477">
    <property type="term" value="F:purine nucleosidase activity"/>
    <property type="evidence" value="ECO:0007669"/>
    <property type="project" value="TreeGrafter"/>
</dbReference>
<dbReference type="PANTHER" id="PTHR12304:SF4">
    <property type="entry name" value="URIDINE NUCLEOSIDASE"/>
    <property type="match status" value="1"/>
</dbReference>
<dbReference type="Pfam" id="PF01156">
    <property type="entry name" value="IU_nuc_hydro"/>
    <property type="match status" value="1"/>
</dbReference>
<dbReference type="InterPro" id="IPR001910">
    <property type="entry name" value="Inosine/uridine_hydrolase_dom"/>
</dbReference>
<dbReference type="GO" id="GO:0005829">
    <property type="term" value="C:cytosol"/>
    <property type="evidence" value="ECO:0007669"/>
    <property type="project" value="TreeGrafter"/>
</dbReference>
<evidence type="ECO:0000313" key="5">
    <source>
        <dbReference type="Proteomes" id="UP000516117"/>
    </source>
</evidence>
<sequence>MEARPHRLIVNTDAKNEADDQFAIVQALLSPTLDVCGIIPAHFGSSRTQTSMLESRAEVDEILRLLDLLGSVRVANGAPHALPDEATPVPSEGSRFIVEQASAAEDRLFIAFLGPLTDMASALLEEPSLGGRDIVVVWIGGPPYGGIEAAYAPEFNLSNDIAAANVVMASGVEVWQIPMNVYCMVGVGHDELRQRVAPYGELGSYLTRQLIELNESFSTPMEYRTLGDNPAIGAVMNQSGGTWRLRPAPRFTLDGEMAPGPDPDRLIRVYESFDARWLVEDLFAKIRRHAEHPLED</sequence>
<keyword evidence="5" id="KW-1185">Reference proteome</keyword>
<dbReference type="EMBL" id="CP060789">
    <property type="protein sequence ID" value="QNP55447.1"/>
    <property type="molecule type" value="Genomic_DNA"/>
</dbReference>
<keyword evidence="2" id="KW-0326">Glycosidase</keyword>
<proteinExistence type="predicted"/>
<evidence type="ECO:0000313" key="4">
    <source>
        <dbReference type="EMBL" id="QNP55447.1"/>
    </source>
</evidence>
<evidence type="ECO:0000256" key="2">
    <source>
        <dbReference type="ARBA" id="ARBA00023295"/>
    </source>
</evidence>
<organism evidence="4 5">
    <name type="scientific">Tessaracoccus defluvii</name>
    <dbReference type="NCBI Taxonomy" id="1285901"/>
    <lineage>
        <taxon>Bacteria</taxon>
        <taxon>Bacillati</taxon>
        <taxon>Actinomycetota</taxon>
        <taxon>Actinomycetes</taxon>
        <taxon>Propionibacteriales</taxon>
        <taxon>Propionibacteriaceae</taxon>
        <taxon>Tessaracoccus</taxon>
    </lineage>
</organism>